<dbReference type="OrthoDB" id="5476461at2"/>
<feature type="domain" description="HTH luxR-type" evidence="3">
    <location>
        <begin position="889"/>
        <end position="954"/>
    </location>
</feature>
<dbReference type="AlphaFoldDB" id="A0A366LYE5"/>
<dbReference type="InterPro" id="IPR011990">
    <property type="entry name" value="TPR-like_helical_dom_sf"/>
</dbReference>
<evidence type="ECO:0000313" key="4">
    <source>
        <dbReference type="EMBL" id="RBQ18192.1"/>
    </source>
</evidence>
<evidence type="ECO:0000256" key="2">
    <source>
        <dbReference type="ARBA" id="ARBA00022840"/>
    </source>
</evidence>
<dbReference type="RefSeq" id="WP_113982270.1">
    <property type="nucleotide sequence ID" value="NZ_QMEY01000008.1"/>
</dbReference>
<keyword evidence="2" id="KW-0067">ATP-binding</keyword>
<evidence type="ECO:0000313" key="5">
    <source>
        <dbReference type="Proteomes" id="UP000253303"/>
    </source>
</evidence>
<sequence length="957" mass="100366">MPLHQVSPVFAGREPELAVLLGALGKAREGDPRVILIGGEAGVGKTRLTREFAARAERAGARVLAGGCVELSSSGLPYAPFTAALRGLVRDLGPERTTALLPHDSAGDLSRLLPELGTPPAETDRDIARMRLFEHVLALLGRLAADRPAVLIVEDAHWADHSTRDLLSFLTRNLNGVGVLLAVTYRADDLHRRHPLRPLLAELSRVGIVTRLELPRLTRAEVAAQLGGLLGHAADPALAELVHARSEGIPLFVEAALGPDGTPADDLPESLRDLLLSGVQRLPEETQRVLRVATVAGDHAGHALLAAVTGLDDAALSDLVRPAVTGNVLVTDEHGYAFRHALIREAVRGELLPGERTALHRRYAEALAADPALGTGGRPSAELAAHWAAAHDNERALLAAWDAAAECAAALSYAEGLQMLELVLELWERVPGASARIGADHTAVLERAAETAYACGETDRGLRLASAALDALDGAAEPERKALVHLERARLRSLGGGPGALADLRAAERLVPGPGPVRASVLALLGGELTEIGQTETGHAMIEEAVALAARLGDAVASSDALTTSAFVAAVKGDLVSANDALEGSRSMAERGGSARRLLRAYVNLSAGLIVECRHAEAIATAREGIALAHRLGQARAGGGYIASNLVEAQFALGRWDDLAASYEEAMRLDPNPPLRGLLVVFRAQVALARGETPLLDTLADRLGRLATRLSRFGSGAYACLLIDRRTAEGDLPGALAAAQDALARFGPTGNPWYLWPILHSAMRACAAADRVPEQAALREALLEVARDVPAVAPFWAVRKAAFVAEAAGAGDLPAWEAAVDAWEAAGEPYPLAEALTRAAQASAAASDREGAAVRLARAAEIAETLRARPLAAEIDRLARRIGVSAARPGGDAHGLTPRELEVLRLVAAGRSNREIAGELFISVKTAGVHVSNILGKLGVASRGEAAALAHRSRLFD</sequence>
<dbReference type="InterPro" id="IPR016032">
    <property type="entry name" value="Sig_transdc_resp-reg_C-effctor"/>
</dbReference>
<dbReference type="Pfam" id="PF00196">
    <property type="entry name" value="GerE"/>
    <property type="match status" value="1"/>
</dbReference>
<dbReference type="Gene3D" id="1.25.40.10">
    <property type="entry name" value="Tetratricopeptide repeat domain"/>
    <property type="match status" value="1"/>
</dbReference>
<dbReference type="CDD" id="cd06170">
    <property type="entry name" value="LuxR_C_like"/>
    <property type="match status" value="1"/>
</dbReference>
<dbReference type="SMART" id="SM00421">
    <property type="entry name" value="HTH_LUXR"/>
    <property type="match status" value="1"/>
</dbReference>
<dbReference type="PANTHER" id="PTHR16305:SF35">
    <property type="entry name" value="TRANSCRIPTIONAL ACTIVATOR DOMAIN"/>
    <property type="match status" value="1"/>
</dbReference>
<dbReference type="PANTHER" id="PTHR16305">
    <property type="entry name" value="TESTICULAR SOLUBLE ADENYLYL CYCLASE"/>
    <property type="match status" value="1"/>
</dbReference>
<dbReference type="Proteomes" id="UP000253303">
    <property type="component" value="Unassembled WGS sequence"/>
</dbReference>
<keyword evidence="5" id="KW-1185">Reference proteome</keyword>
<comment type="caution">
    <text evidence="4">The sequence shown here is derived from an EMBL/GenBank/DDBJ whole genome shotgun (WGS) entry which is preliminary data.</text>
</comment>
<dbReference type="EMBL" id="QMEY01000008">
    <property type="protein sequence ID" value="RBQ18192.1"/>
    <property type="molecule type" value="Genomic_DNA"/>
</dbReference>
<dbReference type="InterPro" id="IPR000792">
    <property type="entry name" value="Tscrpt_reg_LuxR_C"/>
</dbReference>
<dbReference type="Pfam" id="PF13191">
    <property type="entry name" value="AAA_16"/>
    <property type="match status" value="1"/>
</dbReference>
<gene>
    <name evidence="4" type="ORF">DP939_20045</name>
</gene>
<dbReference type="PROSITE" id="PS50043">
    <property type="entry name" value="HTH_LUXR_2"/>
    <property type="match status" value="1"/>
</dbReference>
<evidence type="ECO:0000256" key="1">
    <source>
        <dbReference type="ARBA" id="ARBA00022741"/>
    </source>
</evidence>
<dbReference type="PRINTS" id="PR00038">
    <property type="entry name" value="HTHLUXR"/>
</dbReference>
<dbReference type="SUPFAM" id="SSF46894">
    <property type="entry name" value="C-terminal effector domain of the bipartite response regulators"/>
    <property type="match status" value="1"/>
</dbReference>
<dbReference type="Gene3D" id="1.10.10.10">
    <property type="entry name" value="Winged helix-like DNA-binding domain superfamily/Winged helix DNA-binding domain"/>
    <property type="match status" value="1"/>
</dbReference>
<dbReference type="InterPro" id="IPR036388">
    <property type="entry name" value="WH-like_DNA-bd_sf"/>
</dbReference>
<dbReference type="Gene3D" id="3.40.50.300">
    <property type="entry name" value="P-loop containing nucleotide triphosphate hydrolases"/>
    <property type="match status" value="1"/>
</dbReference>
<protein>
    <recommendedName>
        <fullName evidence="3">HTH luxR-type domain-containing protein</fullName>
    </recommendedName>
</protein>
<dbReference type="InterPro" id="IPR027417">
    <property type="entry name" value="P-loop_NTPase"/>
</dbReference>
<dbReference type="GO" id="GO:0005737">
    <property type="term" value="C:cytoplasm"/>
    <property type="evidence" value="ECO:0007669"/>
    <property type="project" value="TreeGrafter"/>
</dbReference>
<dbReference type="GO" id="GO:0003677">
    <property type="term" value="F:DNA binding"/>
    <property type="evidence" value="ECO:0007669"/>
    <property type="project" value="InterPro"/>
</dbReference>
<dbReference type="SUPFAM" id="SSF52540">
    <property type="entry name" value="P-loop containing nucleoside triphosphate hydrolases"/>
    <property type="match status" value="1"/>
</dbReference>
<name>A0A366LYE5_9ACTN</name>
<evidence type="ECO:0000259" key="3">
    <source>
        <dbReference type="PROSITE" id="PS50043"/>
    </source>
</evidence>
<dbReference type="GO" id="GO:0006355">
    <property type="term" value="P:regulation of DNA-templated transcription"/>
    <property type="evidence" value="ECO:0007669"/>
    <property type="project" value="InterPro"/>
</dbReference>
<accession>A0A366LYE5</accession>
<dbReference type="GO" id="GO:0005524">
    <property type="term" value="F:ATP binding"/>
    <property type="evidence" value="ECO:0007669"/>
    <property type="project" value="UniProtKB-KW"/>
</dbReference>
<keyword evidence="1" id="KW-0547">Nucleotide-binding</keyword>
<organism evidence="4 5">
    <name type="scientific">Spongiactinospora rosea</name>
    <dbReference type="NCBI Taxonomy" id="2248750"/>
    <lineage>
        <taxon>Bacteria</taxon>
        <taxon>Bacillati</taxon>
        <taxon>Actinomycetota</taxon>
        <taxon>Actinomycetes</taxon>
        <taxon>Streptosporangiales</taxon>
        <taxon>Streptosporangiaceae</taxon>
        <taxon>Spongiactinospora</taxon>
    </lineage>
</organism>
<dbReference type="SUPFAM" id="SSF48452">
    <property type="entry name" value="TPR-like"/>
    <property type="match status" value="1"/>
</dbReference>
<dbReference type="InterPro" id="IPR041664">
    <property type="entry name" value="AAA_16"/>
</dbReference>
<dbReference type="GO" id="GO:0004016">
    <property type="term" value="F:adenylate cyclase activity"/>
    <property type="evidence" value="ECO:0007669"/>
    <property type="project" value="TreeGrafter"/>
</dbReference>
<reference evidence="4 5" key="1">
    <citation type="submission" date="2018-06" db="EMBL/GenBank/DDBJ databases">
        <title>Sphaerisporangium craniellae sp. nov., isolated from a marine sponge in the South China Sea.</title>
        <authorList>
            <person name="Li L."/>
        </authorList>
    </citation>
    <scope>NUCLEOTIDE SEQUENCE [LARGE SCALE GENOMIC DNA]</scope>
    <source>
        <strain evidence="4 5">LHW63015</strain>
    </source>
</reference>
<proteinExistence type="predicted"/>